<protein>
    <submittedName>
        <fullName evidence="1">Uncharacterized protein</fullName>
    </submittedName>
</protein>
<dbReference type="Proteomes" id="UP000823941">
    <property type="component" value="Chromosome 10"/>
</dbReference>
<evidence type="ECO:0000313" key="1">
    <source>
        <dbReference type="EMBL" id="KAG7307112.1"/>
    </source>
</evidence>
<accession>A0ABQ7QQ06</accession>
<gene>
    <name evidence="1" type="ORF">JYU34_007255</name>
</gene>
<name>A0ABQ7QQ06_PLUXY</name>
<organism evidence="1 2">
    <name type="scientific">Plutella xylostella</name>
    <name type="common">Diamondback moth</name>
    <name type="synonym">Plutella maculipennis</name>
    <dbReference type="NCBI Taxonomy" id="51655"/>
    <lineage>
        <taxon>Eukaryota</taxon>
        <taxon>Metazoa</taxon>
        <taxon>Ecdysozoa</taxon>
        <taxon>Arthropoda</taxon>
        <taxon>Hexapoda</taxon>
        <taxon>Insecta</taxon>
        <taxon>Pterygota</taxon>
        <taxon>Neoptera</taxon>
        <taxon>Endopterygota</taxon>
        <taxon>Lepidoptera</taxon>
        <taxon>Glossata</taxon>
        <taxon>Ditrysia</taxon>
        <taxon>Yponomeutoidea</taxon>
        <taxon>Plutellidae</taxon>
        <taxon>Plutella</taxon>
    </lineage>
</organism>
<sequence length="58" mass="6667">PIRRQLGTLLLLFRPLHQMRPFILPHLHLIKLLLSYPHLPPLGKLPLGLVGKLGLEMF</sequence>
<proteinExistence type="predicted"/>
<evidence type="ECO:0000313" key="2">
    <source>
        <dbReference type="Proteomes" id="UP000823941"/>
    </source>
</evidence>
<dbReference type="EMBL" id="JAHIBW010000010">
    <property type="protein sequence ID" value="KAG7307112.1"/>
    <property type="molecule type" value="Genomic_DNA"/>
</dbReference>
<reference evidence="1 2" key="1">
    <citation type="submission" date="2021-06" db="EMBL/GenBank/DDBJ databases">
        <title>A haploid diamondback moth (Plutella xylostella L.) genome assembly resolves 31 chromosomes and identifies a diamide resistance mutation.</title>
        <authorList>
            <person name="Ward C.M."/>
            <person name="Perry K.D."/>
            <person name="Baker G."/>
            <person name="Powis K."/>
            <person name="Heckel D.G."/>
            <person name="Baxter S.W."/>
        </authorList>
    </citation>
    <scope>NUCLEOTIDE SEQUENCE [LARGE SCALE GENOMIC DNA]</scope>
    <source>
        <strain evidence="1 2">LV</strain>
        <tissue evidence="1">Single pupa</tissue>
    </source>
</reference>
<comment type="caution">
    <text evidence="1">The sequence shown here is derived from an EMBL/GenBank/DDBJ whole genome shotgun (WGS) entry which is preliminary data.</text>
</comment>
<keyword evidence="2" id="KW-1185">Reference proteome</keyword>
<feature type="non-terminal residue" evidence="1">
    <location>
        <position position="1"/>
    </location>
</feature>